<evidence type="ECO:0000313" key="2">
    <source>
        <dbReference type="Proteomes" id="UP000233293"/>
    </source>
</evidence>
<dbReference type="Proteomes" id="UP000233293">
    <property type="component" value="Unassembled WGS sequence"/>
</dbReference>
<evidence type="ECO:0000313" key="1">
    <source>
        <dbReference type="EMBL" id="PKU21910.1"/>
    </source>
</evidence>
<dbReference type="GO" id="GO:0003677">
    <property type="term" value="F:DNA binding"/>
    <property type="evidence" value="ECO:0007669"/>
    <property type="project" value="InterPro"/>
</dbReference>
<name>A0A2N3PNE7_9PROT</name>
<dbReference type="OrthoDB" id="9813449at2"/>
<dbReference type="SUPFAM" id="SSF50118">
    <property type="entry name" value="Cell growth inhibitor/plasmid maintenance toxic component"/>
    <property type="match status" value="1"/>
</dbReference>
<dbReference type="InterPro" id="IPR003477">
    <property type="entry name" value="PemK-like"/>
</dbReference>
<accession>A0A2N3PNE7</accession>
<dbReference type="Pfam" id="PF02452">
    <property type="entry name" value="PemK_toxin"/>
    <property type="match status" value="1"/>
</dbReference>
<keyword evidence="2" id="KW-1185">Reference proteome</keyword>
<proteinExistence type="predicted"/>
<sequence>MPDFNTWDIIKVPFPYTDRPVRERRPAVVVAANGIQQEHGLLWVLMITSAENRGWPGDVLVSNLALAGLPAESVVRTAKIATIEIKEAERIGSLPAADRGLVAQHLITELARSTN</sequence>
<gene>
    <name evidence="1" type="ORF">CWS72_24290</name>
</gene>
<protein>
    <submittedName>
        <fullName evidence="1">Growth inhibitor PemK</fullName>
    </submittedName>
</protein>
<comment type="caution">
    <text evidence="1">The sequence shown here is derived from an EMBL/GenBank/DDBJ whole genome shotgun (WGS) entry which is preliminary data.</text>
</comment>
<dbReference type="EMBL" id="PIUM01000041">
    <property type="protein sequence ID" value="PKU21910.1"/>
    <property type="molecule type" value="Genomic_DNA"/>
</dbReference>
<dbReference type="Gene3D" id="2.30.30.110">
    <property type="match status" value="1"/>
</dbReference>
<reference evidence="2" key="1">
    <citation type="submission" date="2017-12" db="EMBL/GenBank/DDBJ databases">
        <title>Draft genome sequence of Telmatospirillum siberiense 26-4b1T, an acidotolerant peatland alphaproteobacterium potentially involved in sulfur cycling.</title>
        <authorList>
            <person name="Hausmann B."/>
            <person name="Pjevac P."/>
            <person name="Schreck K."/>
            <person name="Herbold C.W."/>
            <person name="Daims H."/>
            <person name="Wagner M."/>
            <person name="Pester M."/>
            <person name="Loy A."/>
        </authorList>
    </citation>
    <scope>NUCLEOTIDE SEQUENCE [LARGE SCALE GENOMIC DNA]</scope>
    <source>
        <strain evidence="2">26-4b1</strain>
    </source>
</reference>
<dbReference type="InterPro" id="IPR011067">
    <property type="entry name" value="Plasmid_toxin/cell-grow_inhib"/>
</dbReference>
<organism evidence="1 2">
    <name type="scientific">Telmatospirillum siberiense</name>
    <dbReference type="NCBI Taxonomy" id="382514"/>
    <lineage>
        <taxon>Bacteria</taxon>
        <taxon>Pseudomonadati</taxon>
        <taxon>Pseudomonadota</taxon>
        <taxon>Alphaproteobacteria</taxon>
        <taxon>Rhodospirillales</taxon>
        <taxon>Rhodospirillaceae</taxon>
        <taxon>Telmatospirillum</taxon>
    </lineage>
</organism>
<dbReference type="AlphaFoldDB" id="A0A2N3PNE7"/>